<organism evidence="3 4">
    <name type="scientific">Rhizoctonia solani</name>
    <dbReference type="NCBI Taxonomy" id="456999"/>
    <lineage>
        <taxon>Eukaryota</taxon>
        <taxon>Fungi</taxon>
        <taxon>Dikarya</taxon>
        <taxon>Basidiomycota</taxon>
        <taxon>Agaricomycotina</taxon>
        <taxon>Agaricomycetes</taxon>
        <taxon>Cantharellales</taxon>
        <taxon>Ceratobasidiaceae</taxon>
        <taxon>Rhizoctonia</taxon>
    </lineage>
</organism>
<feature type="region of interest" description="Disordered" evidence="1">
    <location>
        <begin position="168"/>
        <end position="198"/>
    </location>
</feature>
<evidence type="ECO:0000256" key="1">
    <source>
        <dbReference type="SAM" id="MobiDB-lite"/>
    </source>
</evidence>
<proteinExistence type="predicted"/>
<dbReference type="InterPro" id="IPR051681">
    <property type="entry name" value="Ser/Thr_Kinases-Pseudokinases"/>
</dbReference>
<feature type="compositionally biased region" description="Low complexity" evidence="1">
    <location>
        <begin position="188"/>
        <end position="198"/>
    </location>
</feature>
<evidence type="ECO:0000259" key="2">
    <source>
        <dbReference type="PROSITE" id="PS50011"/>
    </source>
</evidence>
<dbReference type="AlphaFoldDB" id="A0A8H2XWV9"/>
<comment type="caution">
    <text evidence="3">The sequence shown here is derived from an EMBL/GenBank/DDBJ whole genome shotgun (WGS) entry which is preliminary data.</text>
</comment>
<dbReference type="InterPro" id="IPR008271">
    <property type="entry name" value="Ser/Thr_kinase_AS"/>
</dbReference>
<dbReference type="Pfam" id="PF07714">
    <property type="entry name" value="PK_Tyr_Ser-Thr"/>
    <property type="match status" value="1"/>
</dbReference>
<accession>A0A8H2XWV9</accession>
<protein>
    <recommendedName>
        <fullName evidence="2">Protein kinase domain-containing protein</fullName>
    </recommendedName>
</protein>
<evidence type="ECO:0000313" key="4">
    <source>
        <dbReference type="Proteomes" id="UP000663888"/>
    </source>
</evidence>
<sequence>MPFRHVVQDLVDVFSPSSPNLHAKAQPPRYRIRSLPSRLDILSPPVGSVPGLWYKESGPHGVYENPDATSSVISSSTYYTASSSLSSIRSRSRSFSDLPRALGAQMKVGETMNRTWNALASTTTLAPVVEDTTPALNHASNTSDQLECSILPCLLETPEPILISAESGSESGRVTPVTETSANPSLISTTNTTSSGNSSIVVESSQMTSTDMFQCLLKHGCVDLTSSIDPEKYSSCRVAQGGFGDIWQGELRNRTHVAIKVLRFALAADGGSKPLKRMMREIYAWSKLDHENIHQLLGVTILQGQLGMVSEWMTNGNLRHYLGRNPGVNRYKLCIQIAQAVKYIHNRDMVHGDLKAANILVSSEGIIKLTDFDYSLMSDSSLLFTDTTRVGLGTLRWMAPELVIETSHQRSKRTDVYALGMASSRIQTFLEVITGAPPYYPECRIDVQVVGKLTQKALPERLLKYFPDNQQGNEVWKLLVRCWDYDPALRPTAEVVLASVASWLLLQE</sequence>
<dbReference type="SMART" id="SM00220">
    <property type="entry name" value="S_TKc"/>
    <property type="match status" value="1"/>
</dbReference>
<feature type="compositionally biased region" description="Polar residues" evidence="1">
    <location>
        <begin position="168"/>
        <end position="187"/>
    </location>
</feature>
<dbReference type="InterPro" id="IPR001245">
    <property type="entry name" value="Ser-Thr/Tyr_kinase_cat_dom"/>
</dbReference>
<gene>
    <name evidence="3" type="ORF">RDB_LOCUS44063</name>
</gene>
<dbReference type="InterPro" id="IPR011009">
    <property type="entry name" value="Kinase-like_dom_sf"/>
</dbReference>
<reference evidence="3" key="1">
    <citation type="submission" date="2021-01" db="EMBL/GenBank/DDBJ databases">
        <authorList>
            <person name="Kaushik A."/>
        </authorList>
    </citation>
    <scope>NUCLEOTIDE SEQUENCE</scope>
    <source>
        <strain evidence="3">AG4-R118</strain>
    </source>
</reference>
<dbReference type="PROSITE" id="PS00108">
    <property type="entry name" value="PROTEIN_KINASE_ST"/>
    <property type="match status" value="1"/>
</dbReference>
<name>A0A8H2XWV9_9AGAM</name>
<feature type="domain" description="Protein kinase" evidence="2">
    <location>
        <begin position="232"/>
        <end position="504"/>
    </location>
</feature>
<dbReference type="GO" id="GO:0005524">
    <property type="term" value="F:ATP binding"/>
    <property type="evidence" value="ECO:0007669"/>
    <property type="project" value="InterPro"/>
</dbReference>
<dbReference type="Proteomes" id="UP000663888">
    <property type="component" value="Unassembled WGS sequence"/>
</dbReference>
<dbReference type="PROSITE" id="PS50011">
    <property type="entry name" value="PROTEIN_KINASE_DOM"/>
    <property type="match status" value="1"/>
</dbReference>
<dbReference type="PANTHER" id="PTHR44329:SF214">
    <property type="entry name" value="PROTEIN KINASE DOMAIN-CONTAINING PROTEIN"/>
    <property type="match status" value="1"/>
</dbReference>
<dbReference type="SUPFAM" id="SSF56112">
    <property type="entry name" value="Protein kinase-like (PK-like)"/>
    <property type="match status" value="1"/>
</dbReference>
<dbReference type="PANTHER" id="PTHR44329">
    <property type="entry name" value="SERINE/THREONINE-PROTEIN KINASE TNNI3K-RELATED"/>
    <property type="match status" value="1"/>
</dbReference>
<dbReference type="GO" id="GO:0004674">
    <property type="term" value="F:protein serine/threonine kinase activity"/>
    <property type="evidence" value="ECO:0007669"/>
    <property type="project" value="TreeGrafter"/>
</dbReference>
<dbReference type="EMBL" id="CAJMWX010000871">
    <property type="protein sequence ID" value="CAE6437150.1"/>
    <property type="molecule type" value="Genomic_DNA"/>
</dbReference>
<dbReference type="Gene3D" id="1.10.510.10">
    <property type="entry name" value="Transferase(Phosphotransferase) domain 1"/>
    <property type="match status" value="1"/>
</dbReference>
<evidence type="ECO:0000313" key="3">
    <source>
        <dbReference type="EMBL" id="CAE6437150.1"/>
    </source>
</evidence>
<dbReference type="InterPro" id="IPR000719">
    <property type="entry name" value="Prot_kinase_dom"/>
</dbReference>